<evidence type="ECO:0000256" key="1">
    <source>
        <dbReference type="SAM" id="SignalP"/>
    </source>
</evidence>
<comment type="caution">
    <text evidence="2">The sequence shown here is derived from an EMBL/GenBank/DDBJ whole genome shotgun (WGS) entry which is preliminary data.</text>
</comment>
<accession>A0A2P8FER6</accession>
<dbReference type="Proteomes" id="UP000240418">
    <property type="component" value="Unassembled WGS sequence"/>
</dbReference>
<sequence>MKLALKSLLVVAFLGASLSACGNSTTENTVAATTVGDELAALEKAYADGLLSEKEYKDQREKILDRK</sequence>
<name>A0A2P8FER6_9RHOB</name>
<feature type="signal peptide" evidence="1">
    <location>
        <begin position="1"/>
        <end position="22"/>
    </location>
</feature>
<dbReference type="RefSeq" id="WP_106608188.1">
    <property type="nucleotide sequence ID" value="NZ_PYGJ01000004.1"/>
</dbReference>
<reference evidence="2 3" key="1">
    <citation type="submission" date="2018-03" db="EMBL/GenBank/DDBJ databases">
        <title>Genomic Encyclopedia of Archaeal and Bacterial Type Strains, Phase II (KMG-II): from individual species to whole genera.</title>
        <authorList>
            <person name="Goeker M."/>
        </authorList>
    </citation>
    <scope>NUCLEOTIDE SEQUENCE [LARGE SCALE GENOMIC DNA]</scope>
    <source>
        <strain evidence="2 3">DSM 100673</strain>
    </source>
</reference>
<dbReference type="AlphaFoldDB" id="A0A2P8FER6"/>
<evidence type="ECO:0000313" key="2">
    <source>
        <dbReference type="EMBL" id="PSL20184.1"/>
    </source>
</evidence>
<evidence type="ECO:0008006" key="4">
    <source>
        <dbReference type="Google" id="ProtNLM"/>
    </source>
</evidence>
<dbReference type="PROSITE" id="PS51257">
    <property type="entry name" value="PROKAR_LIPOPROTEIN"/>
    <property type="match status" value="1"/>
</dbReference>
<organism evidence="2 3">
    <name type="scientific">Shimia abyssi</name>
    <dbReference type="NCBI Taxonomy" id="1662395"/>
    <lineage>
        <taxon>Bacteria</taxon>
        <taxon>Pseudomonadati</taxon>
        <taxon>Pseudomonadota</taxon>
        <taxon>Alphaproteobacteria</taxon>
        <taxon>Rhodobacterales</taxon>
        <taxon>Roseobacteraceae</taxon>
    </lineage>
</organism>
<evidence type="ECO:0000313" key="3">
    <source>
        <dbReference type="Proteomes" id="UP000240418"/>
    </source>
</evidence>
<keyword evidence="3" id="KW-1185">Reference proteome</keyword>
<feature type="chain" id="PRO_5015116855" description="Oligomerization/nucleic acid binding protein" evidence="1">
    <location>
        <begin position="23"/>
        <end position="67"/>
    </location>
</feature>
<dbReference type="EMBL" id="PYGJ01000004">
    <property type="protein sequence ID" value="PSL20184.1"/>
    <property type="molecule type" value="Genomic_DNA"/>
</dbReference>
<keyword evidence="1" id="KW-0732">Signal</keyword>
<proteinExistence type="predicted"/>
<gene>
    <name evidence="2" type="ORF">CLV88_104245</name>
</gene>
<protein>
    <recommendedName>
        <fullName evidence="4">Oligomerization/nucleic acid binding protein</fullName>
    </recommendedName>
</protein>
<dbReference type="OrthoDB" id="7872205at2"/>